<comment type="subcellular location">
    <subcellularLocation>
        <location evidence="2">Cytoplasm</location>
    </subcellularLocation>
</comment>
<keyword evidence="9 14" id="KW-0949">S-adenosyl-L-methionine</keyword>
<dbReference type="Pfam" id="PF01189">
    <property type="entry name" value="Methyltr_RsmB-F"/>
    <property type="match status" value="1"/>
</dbReference>
<keyword evidence="17" id="KW-1185">Reference proteome</keyword>
<dbReference type="EC" id="2.1.1.176" evidence="4"/>
<evidence type="ECO:0000259" key="15">
    <source>
        <dbReference type="PROSITE" id="PS51686"/>
    </source>
</evidence>
<organism evidence="16 17">
    <name type="scientific">Plasticicumulans lactativorans</name>
    <dbReference type="NCBI Taxonomy" id="1133106"/>
    <lineage>
        <taxon>Bacteria</taxon>
        <taxon>Pseudomonadati</taxon>
        <taxon>Pseudomonadota</taxon>
        <taxon>Gammaproteobacteria</taxon>
        <taxon>Candidatus Competibacteraceae</taxon>
        <taxon>Plasticicumulans</taxon>
    </lineage>
</organism>
<dbReference type="InterPro" id="IPR006027">
    <property type="entry name" value="NusB_RsmB_TIM44"/>
</dbReference>
<dbReference type="Pfam" id="PF01029">
    <property type="entry name" value="NusB"/>
    <property type="match status" value="1"/>
</dbReference>
<dbReference type="RefSeq" id="WP_132541370.1">
    <property type="nucleotide sequence ID" value="NZ_SLWY01000008.1"/>
</dbReference>
<comment type="caution">
    <text evidence="16">The sequence shown here is derived from an EMBL/GenBank/DDBJ whole genome shotgun (WGS) entry which is preliminary data.</text>
</comment>
<gene>
    <name evidence="16" type="ORF">EV699_10891</name>
</gene>
<dbReference type="InterPro" id="IPR035926">
    <property type="entry name" value="NusB-like_sf"/>
</dbReference>
<proteinExistence type="inferred from homology"/>
<name>A0A4V2SD11_9GAMM</name>
<dbReference type="GO" id="GO:0009383">
    <property type="term" value="F:rRNA (cytosine-C5-)-methyltransferase activity"/>
    <property type="evidence" value="ECO:0007669"/>
    <property type="project" value="TreeGrafter"/>
</dbReference>
<dbReference type="InterPro" id="IPR054728">
    <property type="entry name" value="RsmB-like_ferredoxin"/>
</dbReference>
<comment type="function">
    <text evidence="1">Specifically methylates the cytosine at position 967 (m5C967) of 16S rRNA.</text>
</comment>
<keyword evidence="6" id="KW-0698">rRNA processing</keyword>
<dbReference type="NCBIfam" id="TIGR00563">
    <property type="entry name" value="rsmB"/>
    <property type="match status" value="1"/>
</dbReference>
<dbReference type="Proteomes" id="UP000295765">
    <property type="component" value="Unassembled WGS sequence"/>
</dbReference>
<dbReference type="InterPro" id="IPR049560">
    <property type="entry name" value="MeTrfase_RsmB-F_NOP2_cat"/>
</dbReference>
<feature type="binding site" evidence="14">
    <location>
        <position position="299"/>
    </location>
    <ligand>
        <name>S-adenosyl-L-methionine</name>
        <dbReference type="ChEBI" id="CHEBI:59789"/>
    </ligand>
</feature>
<evidence type="ECO:0000256" key="12">
    <source>
        <dbReference type="ARBA" id="ARBA00031088"/>
    </source>
</evidence>
<feature type="active site" description="Nucleophile" evidence="14">
    <location>
        <position position="397"/>
    </location>
</feature>
<evidence type="ECO:0000313" key="16">
    <source>
        <dbReference type="EMBL" id="TCO81460.1"/>
    </source>
</evidence>
<dbReference type="SUPFAM" id="SSF48013">
    <property type="entry name" value="NusB-like"/>
    <property type="match status" value="1"/>
</dbReference>
<dbReference type="Gene3D" id="3.30.70.1170">
    <property type="entry name" value="Sun protein, domain 3"/>
    <property type="match status" value="1"/>
</dbReference>
<evidence type="ECO:0000256" key="4">
    <source>
        <dbReference type="ARBA" id="ARBA00012140"/>
    </source>
</evidence>
<evidence type="ECO:0000256" key="14">
    <source>
        <dbReference type="PROSITE-ProRule" id="PRU01023"/>
    </source>
</evidence>
<dbReference type="InterPro" id="IPR001678">
    <property type="entry name" value="MeTrfase_RsmB-F_NOP2_dom"/>
</dbReference>
<evidence type="ECO:0000256" key="7">
    <source>
        <dbReference type="ARBA" id="ARBA00022603"/>
    </source>
</evidence>
<dbReference type="GO" id="GO:0006355">
    <property type="term" value="P:regulation of DNA-templated transcription"/>
    <property type="evidence" value="ECO:0007669"/>
    <property type="project" value="InterPro"/>
</dbReference>
<comment type="catalytic activity">
    <reaction evidence="13">
        <text>cytidine(967) in 16S rRNA + S-adenosyl-L-methionine = 5-methylcytidine(967) in 16S rRNA + S-adenosyl-L-homocysteine + H(+)</text>
        <dbReference type="Rhea" id="RHEA:42748"/>
        <dbReference type="Rhea" id="RHEA-COMP:10219"/>
        <dbReference type="Rhea" id="RHEA-COMP:10220"/>
        <dbReference type="ChEBI" id="CHEBI:15378"/>
        <dbReference type="ChEBI" id="CHEBI:57856"/>
        <dbReference type="ChEBI" id="CHEBI:59789"/>
        <dbReference type="ChEBI" id="CHEBI:74483"/>
        <dbReference type="ChEBI" id="CHEBI:82748"/>
        <dbReference type="EC" id="2.1.1.176"/>
    </reaction>
</comment>
<evidence type="ECO:0000256" key="2">
    <source>
        <dbReference type="ARBA" id="ARBA00004496"/>
    </source>
</evidence>
<dbReference type="Pfam" id="PF22458">
    <property type="entry name" value="RsmF-B_ferredox"/>
    <property type="match status" value="1"/>
</dbReference>
<keyword evidence="8 14" id="KW-0808">Transferase</keyword>
<dbReference type="CDD" id="cd02440">
    <property type="entry name" value="AdoMet_MTases"/>
    <property type="match status" value="1"/>
</dbReference>
<dbReference type="InterPro" id="IPR029063">
    <property type="entry name" value="SAM-dependent_MTases_sf"/>
</dbReference>
<dbReference type="Gene3D" id="1.10.287.730">
    <property type="entry name" value="Helix hairpin bin"/>
    <property type="match status" value="1"/>
</dbReference>
<sequence>MNRPPARRGRPTRPARTAVAAAPAAHDARAAAALTLAEVLARGASLATALPRFAAAVPPRDRGLHAELCYGTLRWYPRLAATLDLLLDHPLKPGNDDLRALLLLGLYQLEHLRVPEYAAVSSLVDAVRGLGKPWAAGLANAVLRNALRRHDELEARLAAVPSAAHAHPDWLLAALQADWPQDWPAVVAANNRQAPFALRVNLARQSRTAYLDELAAAGRPAHAHAHVASAVVLDTPCDVDALPGFADGRVSVQDAAGQLAAELLDAAPGMRVLDACAAPGGKTCHLLERTPGLDLLALDIDGERLGRVRANLDRLGLHAELRTADALAPVTWWDGRAFDRILLDAPCSATGVIRRHPDIKALRSAADIAVLAERQLALLGALWPLLRVGGMLLYATCSILSRENDQTLAEFLRTHPDALALPITAAWGRGGEHGRQILPGGEDMDGFYYARLVRRAA</sequence>
<dbReference type="PRINTS" id="PR02008">
    <property type="entry name" value="RCMTFAMILY"/>
</dbReference>
<dbReference type="GO" id="GO:0003723">
    <property type="term" value="F:RNA binding"/>
    <property type="evidence" value="ECO:0007669"/>
    <property type="project" value="UniProtKB-UniRule"/>
</dbReference>
<keyword evidence="10 14" id="KW-0694">RNA-binding</keyword>
<dbReference type="GO" id="GO:0070475">
    <property type="term" value="P:rRNA base methylation"/>
    <property type="evidence" value="ECO:0007669"/>
    <property type="project" value="TreeGrafter"/>
</dbReference>
<evidence type="ECO:0000256" key="9">
    <source>
        <dbReference type="ARBA" id="ARBA00022691"/>
    </source>
</evidence>
<dbReference type="PROSITE" id="PS01153">
    <property type="entry name" value="NOL1_NOP2_SUN"/>
    <property type="match status" value="1"/>
</dbReference>
<dbReference type="EMBL" id="SLWY01000008">
    <property type="protein sequence ID" value="TCO81460.1"/>
    <property type="molecule type" value="Genomic_DNA"/>
</dbReference>
<dbReference type="PROSITE" id="PS51686">
    <property type="entry name" value="SAM_MT_RSMB_NOP"/>
    <property type="match status" value="1"/>
</dbReference>
<keyword evidence="5" id="KW-0963">Cytoplasm</keyword>
<dbReference type="GO" id="GO:0005829">
    <property type="term" value="C:cytosol"/>
    <property type="evidence" value="ECO:0007669"/>
    <property type="project" value="TreeGrafter"/>
</dbReference>
<evidence type="ECO:0000256" key="10">
    <source>
        <dbReference type="ARBA" id="ARBA00022884"/>
    </source>
</evidence>
<feature type="binding site" evidence="14">
    <location>
        <position position="344"/>
    </location>
    <ligand>
        <name>S-adenosyl-L-methionine</name>
        <dbReference type="ChEBI" id="CHEBI:59789"/>
    </ligand>
</feature>
<evidence type="ECO:0000256" key="5">
    <source>
        <dbReference type="ARBA" id="ARBA00022490"/>
    </source>
</evidence>
<dbReference type="InterPro" id="IPR023267">
    <property type="entry name" value="RCMT"/>
</dbReference>
<comment type="similarity">
    <text evidence="3 14">Belongs to the class I-like SAM-binding methyltransferase superfamily. RsmB/NOP family.</text>
</comment>
<evidence type="ECO:0000256" key="13">
    <source>
        <dbReference type="ARBA" id="ARBA00047283"/>
    </source>
</evidence>
<dbReference type="FunFam" id="3.40.50.150:FF:000022">
    <property type="entry name" value="Ribosomal RNA small subunit methyltransferase B"/>
    <property type="match status" value="1"/>
</dbReference>
<dbReference type="AlphaFoldDB" id="A0A4V2SD11"/>
<evidence type="ECO:0000256" key="1">
    <source>
        <dbReference type="ARBA" id="ARBA00002724"/>
    </source>
</evidence>
<feature type="domain" description="SAM-dependent MTase RsmB/NOP-type" evidence="15">
    <location>
        <begin position="186"/>
        <end position="455"/>
    </location>
</feature>
<accession>A0A4V2SD11</accession>
<dbReference type="Gene3D" id="3.40.50.150">
    <property type="entry name" value="Vaccinia Virus protein VP39"/>
    <property type="match status" value="1"/>
</dbReference>
<feature type="binding site" evidence="14">
    <location>
        <position position="325"/>
    </location>
    <ligand>
        <name>S-adenosyl-L-methionine</name>
        <dbReference type="ChEBI" id="CHEBI:59789"/>
    </ligand>
</feature>
<reference evidence="16 17" key="1">
    <citation type="submission" date="2019-03" db="EMBL/GenBank/DDBJ databases">
        <title>Genomic Encyclopedia of Type Strains, Phase IV (KMG-IV): sequencing the most valuable type-strain genomes for metagenomic binning, comparative biology and taxonomic classification.</title>
        <authorList>
            <person name="Goeker M."/>
        </authorList>
    </citation>
    <scope>NUCLEOTIDE SEQUENCE [LARGE SCALE GENOMIC DNA]</scope>
    <source>
        <strain evidence="16 17">DSM 25287</strain>
    </source>
</reference>
<dbReference type="NCBIfam" id="NF008149">
    <property type="entry name" value="PRK10901.1"/>
    <property type="match status" value="1"/>
</dbReference>
<dbReference type="PANTHER" id="PTHR22807:SF61">
    <property type="entry name" value="NOL1_NOP2_SUN FAMILY PROTEIN _ ANTITERMINATION NUSB DOMAIN-CONTAINING PROTEIN"/>
    <property type="match status" value="1"/>
</dbReference>
<evidence type="ECO:0000256" key="6">
    <source>
        <dbReference type="ARBA" id="ARBA00022552"/>
    </source>
</evidence>
<dbReference type="InterPro" id="IPR004573">
    <property type="entry name" value="rRNA_ssu_MeTfrase_B"/>
</dbReference>
<keyword evidence="7 14" id="KW-0489">Methyltransferase</keyword>
<dbReference type="PANTHER" id="PTHR22807">
    <property type="entry name" value="NOP2 YEAST -RELATED NOL1/NOP2/FMU SUN DOMAIN-CONTAINING"/>
    <property type="match status" value="1"/>
</dbReference>
<evidence type="ECO:0000313" key="17">
    <source>
        <dbReference type="Proteomes" id="UP000295765"/>
    </source>
</evidence>
<dbReference type="SUPFAM" id="SSF53335">
    <property type="entry name" value="S-adenosyl-L-methionine-dependent methyltransferases"/>
    <property type="match status" value="1"/>
</dbReference>
<protein>
    <recommendedName>
        <fullName evidence="4">16S rRNA (cytosine(967)-C(5))-methyltransferase</fullName>
        <ecNumber evidence="4">2.1.1.176</ecNumber>
    </recommendedName>
    <alternativeName>
        <fullName evidence="11">16S rRNA m5C967 methyltransferase</fullName>
    </alternativeName>
    <alternativeName>
        <fullName evidence="12">rRNA (cytosine-C(5)-)-methyltransferase RsmB</fullName>
    </alternativeName>
</protein>
<feature type="binding site" evidence="14">
    <location>
        <begin position="276"/>
        <end position="282"/>
    </location>
    <ligand>
        <name>S-adenosyl-L-methionine</name>
        <dbReference type="ChEBI" id="CHEBI:59789"/>
    </ligand>
</feature>
<dbReference type="Gene3D" id="1.10.940.10">
    <property type="entry name" value="NusB-like"/>
    <property type="match status" value="1"/>
</dbReference>
<evidence type="ECO:0000256" key="8">
    <source>
        <dbReference type="ARBA" id="ARBA00022679"/>
    </source>
</evidence>
<dbReference type="OrthoDB" id="9810297at2"/>
<evidence type="ECO:0000256" key="11">
    <source>
        <dbReference type="ARBA" id="ARBA00030399"/>
    </source>
</evidence>
<evidence type="ECO:0000256" key="3">
    <source>
        <dbReference type="ARBA" id="ARBA00007494"/>
    </source>
</evidence>
<dbReference type="InterPro" id="IPR018314">
    <property type="entry name" value="RsmB/NOL1/NOP2-like_CS"/>
</dbReference>